<dbReference type="Proteomes" id="UP000005092">
    <property type="component" value="Unassembled WGS sequence"/>
</dbReference>
<dbReference type="Gene3D" id="2.60.120.200">
    <property type="match status" value="1"/>
</dbReference>
<dbReference type="InterPro" id="IPR013320">
    <property type="entry name" value="ConA-like_dom_sf"/>
</dbReference>
<feature type="domain" description="GH16" evidence="3">
    <location>
        <begin position="65"/>
        <end position="316"/>
    </location>
</feature>
<protein>
    <submittedName>
        <fullName evidence="4">Glycosyl hydrolase family 16</fullName>
    </submittedName>
</protein>
<dbReference type="HOGENOM" id="CLU_362037_0_0_5"/>
<dbReference type="Gene3D" id="2.60.40.10">
    <property type="entry name" value="Immunoglobulins"/>
    <property type="match status" value="1"/>
</dbReference>
<reference evidence="4 5" key="1">
    <citation type="submission" date="2012-02" db="EMBL/GenBank/DDBJ databases">
        <title>Improved High-Quality Draft Sequence of Rhizobium leguminosarum bv. trifolii WSM597.</title>
        <authorList>
            <consortium name="US DOE Joint Genome Institute"/>
            <person name="Lucas S."/>
            <person name="Han J."/>
            <person name="Lapidus A."/>
            <person name="Cheng J.-F."/>
            <person name="Goodwin L."/>
            <person name="Pitluck S."/>
            <person name="Peters L."/>
            <person name="Ovchinnikova G."/>
            <person name="Held B."/>
            <person name="Detter J.C."/>
            <person name="Han C."/>
            <person name="Tapia R."/>
            <person name="Land M."/>
            <person name="Hauser L."/>
            <person name="Kyrpides N."/>
            <person name="Ivanova N."/>
            <person name="Pagani I."/>
            <person name="Brau L."/>
            <person name="Yates R."/>
            <person name="O'Hara G."/>
            <person name="Rui T."/>
            <person name="Howieson J."/>
            <person name="Reeve W."/>
            <person name="Woyke T."/>
        </authorList>
    </citation>
    <scope>NUCLEOTIDE SEQUENCE [LARGE SCALE GENOMIC DNA]</scope>
    <source>
        <strain evidence="4 5">WSM597</strain>
    </source>
</reference>
<evidence type="ECO:0000313" key="5">
    <source>
        <dbReference type="Proteomes" id="UP000005092"/>
    </source>
</evidence>
<evidence type="ECO:0000256" key="2">
    <source>
        <dbReference type="SAM" id="SignalP"/>
    </source>
</evidence>
<evidence type="ECO:0000259" key="3">
    <source>
        <dbReference type="PROSITE" id="PS51762"/>
    </source>
</evidence>
<dbReference type="GO" id="GO:0005975">
    <property type="term" value="P:carbohydrate metabolic process"/>
    <property type="evidence" value="ECO:0007669"/>
    <property type="project" value="InterPro"/>
</dbReference>
<dbReference type="OrthoDB" id="8173914at2"/>
<sequence>MAMTNRKMRAMLASAKGAARAASTIGGIAVGAVGAVGSIYEGYTLNDGDEFAALDLVGPAAPRGKYFPTRTYGAGARGSDGALGTMFDTDPLFTGHMDSNRGVPAGFSNMSLSASVLTLQSRKATSGEQAHMALASGVVRNEVSAMISGAGAMYWYPGVAGTEDVIFEARVRMSSGAPAGWHPTVWVQSLTPVQPIESDEFDHEGTSLGAKFNKNLWTGGSTTASSSGTRFDHDGQWHTISFIFNKTNARRYIDGVLNGTLNGGNDKDKPQYPIISSHIFNPTFDGDTYSQSAWNADADGAQIDVDWIRVWSRTGKQSFAPIISVNDVNVDYGSSVTFTLPSALAIWGDASVSEYLQVVYNEENEPGVSHAAIYSQFPAGVSYNSGTREVTVNITSGRTGRLNFVLAGWKAGCAGRPLRFAVNVGPVPVVPELGVAGESVNIDLYALQDCGVLVTNGASKTKTIAVTGLTGSGLSYNDATGRITGTAVAGTYTVQVTVTNSVGQSKSASASKTIAATFNPATESKIVEWWDANDNATVFSDAAATTQAVAGSSSVQAFIGKKLGAALANSVGAQTPEYLTDANGKKSIKFVTANNDYLFTTNSTVVSEMTGDDNPFTIIAAVKRGTPSVSGTPWSCSPDAGTINNYIRGSFGGTNNVGFGRNVNNTLVQNQSADGLVTADHWYTVAWIFEGQTVTIRVEGVVVLNQGSLNGPAMTINRMSLGGRYDDSTNAYTAAVAFGGAYGEVFLMDGTVTSADSKVGVAEAYLMAKWTN</sequence>
<dbReference type="SUPFAM" id="SSF49899">
    <property type="entry name" value="Concanavalin A-like lectins/glucanases"/>
    <property type="match status" value="2"/>
</dbReference>
<gene>
    <name evidence="4" type="ORF">Rleg9DRAFT_1685</name>
</gene>
<dbReference type="Pfam" id="PF00722">
    <property type="entry name" value="Glyco_hydro_16"/>
    <property type="match status" value="1"/>
</dbReference>
<dbReference type="RefSeq" id="WP_003586746.1">
    <property type="nucleotide sequence ID" value="NZ_JH719381.1"/>
</dbReference>
<keyword evidence="4" id="KW-0378">Hydrolase</keyword>
<dbReference type="GO" id="GO:0004553">
    <property type="term" value="F:hydrolase activity, hydrolyzing O-glycosyl compounds"/>
    <property type="evidence" value="ECO:0007669"/>
    <property type="project" value="InterPro"/>
</dbReference>
<keyword evidence="2" id="KW-0732">Signal</keyword>
<dbReference type="PROSITE" id="PS51762">
    <property type="entry name" value="GH16_2"/>
    <property type="match status" value="1"/>
</dbReference>
<dbReference type="InterPro" id="IPR013783">
    <property type="entry name" value="Ig-like_fold"/>
</dbReference>
<feature type="chain" id="PRO_5003729998" evidence="2">
    <location>
        <begin position="22"/>
        <end position="772"/>
    </location>
</feature>
<comment type="similarity">
    <text evidence="1">Belongs to the glycosyl hydrolase 16 family.</text>
</comment>
<name>I9X2E3_RHILT</name>
<organism evidence="4 5">
    <name type="scientific">Rhizobium leguminosarum bv. trifolii WSM597</name>
    <dbReference type="NCBI Taxonomy" id="754764"/>
    <lineage>
        <taxon>Bacteria</taxon>
        <taxon>Pseudomonadati</taxon>
        <taxon>Pseudomonadota</taxon>
        <taxon>Alphaproteobacteria</taxon>
        <taxon>Hyphomicrobiales</taxon>
        <taxon>Rhizobiaceae</taxon>
        <taxon>Rhizobium/Agrobacterium group</taxon>
        <taxon>Rhizobium</taxon>
    </lineage>
</organism>
<evidence type="ECO:0000256" key="1">
    <source>
        <dbReference type="ARBA" id="ARBA00006865"/>
    </source>
</evidence>
<proteinExistence type="inferred from homology"/>
<dbReference type="EMBL" id="JH719381">
    <property type="protein sequence ID" value="EJB02871.1"/>
    <property type="molecule type" value="Genomic_DNA"/>
</dbReference>
<feature type="signal peptide" evidence="2">
    <location>
        <begin position="1"/>
        <end position="21"/>
    </location>
</feature>
<dbReference type="InterPro" id="IPR000757">
    <property type="entry name" value="Beta-glucanase-like"/>
</dbReference>
<evidence type="ECO:0000313" key="4">
    <source>
        <dbReference type="EMBL" id="EJB02871.1"/>
    </source>
</evidence>
<dbReference type="AlphaFoldDB" id="I9X2E3"/>
<accession>I9X2E3</accession>
<dbReference type="Pfam" id="PF05345">
    <property type="entry name" value="He_PIG"/>
    <property type="match status" value="1"/>
</dbReference>